<keyword evidence="2" id="KW-1185">Reference proteome</keyword>
<dbReference type="EMBL" id="CP107006">
    <property type="protein sequence ID" value="UYQ94534.1"/>
    <property type="molecule type" value="Genomic_DNA"/>
</dbReference>
<evidence type="ECO:0000313" key="1">
    <source>
        <dbReference type="EMBL" id="UYQ94534.1"/>
    </source>
</evidence>
<dbReference type="Proteomes" id="UP001162741">
    <property type="component" value="Chromosome"/>
</dbReference>
<name>A0ABY6J4D0_9BACT</name>
<dbReference type="RefSeq" id="WP_264282406.1">
    <property type="nucleotide sequence ID" value="NZ_CP107006.1"/>
</dbReference>
<gene>
    <name evidence="1" type="ORF">MKQ68_05445</name>
</gene>
<protein>
    <submittedName>
        <fullName evidence="1">Uncharacterized protein</fullName>
    </submittedName>
</protein>
<evidence type="ECO:0000313" key="2">
    <source>
        <dbReference type="Proteomes" id="UP001162741"/>
    </source>
</evidence>
<proteinExistence type="predicted"/>
<sequence>MMQTMSDHNQKIPFDFRPEDMIPAVRSFEPVLYRQGNLYYCLLGADADNGILGFGATPRQAIADWEHKLRSNMNK</sequence>
<accession>A0ABY6J4D0</accession>
<reference evidence="1" key="1">
    <citation type="submission" date="2022-10" db="EMBL/GenBank/DDBJ databases">
        <title>Chitinophaga sp. nov., isolated from soil.</title>
        <authorList>
            <person name="Jeon C.O."/>
        </authorList>
    </citation>
    <scope>NUCLEOTIDE SEQUENCE</scope>
    <source>
        <strain evidence="1">R8</strain>
    </source>
</reference>
<organism evidence="1 2">
    <name type="scientific">Chitinophaga horti</name>
    <dbReference type="NCBI Taxonomy" id="2920382"/>
    <lineage>
        <taxon>Bacteria</taxon>
        <taxon>Pseudomonadati</taxon>
        <taxon>Bacteroidota</taxon>
        <taxon>Chitinophagia</taxon>
        <taxon>Chitinophagales</taxon>
        <taxon>Chitinophagaceae</taxon>
        <taxon>Chitinophaga</taxon>
    </lineage>
</organism>